<feature type="compositionally biased region" description="Basic and acidic residues" evidence="1">
    <location>
        <begin position="475"/>
        <end position="503"/>
    </location>
</feature>
<protein>
    <submittedName>
        <fullName evidence="2">Uncharacterized protein</fullName>
    </submittedName>
</protein>
<feature type="region of interest" description="Disordered" evidence="1">
    <location>
        <begin position="144"/>
        <end position="169"/>
    </location>
</feature>
<feature type="compositionally biased region" description="Low complexity" evidence="1">
    <location>
        <begin position="1108"/>
        <end position="1123"/>
    </location>
</feature>
<feature type="compositionally biased region" description="Polar residues" evidence="1">
    <location>
        <begin position="817"/>
        <end position="844"/>
    </location>
</feature>
<feature type="compositionally biased region" description="Polar residues" evidence="1">
    <location>
        <begin position="1239"/>
        <end position="1249"/>
    </location>
</feature>
<feature type="region of interest" description="Disordered" evidence="1">
    <location>
        <begin position="577"/>
        <end position="909"/>
    </location>
</feature>
<dbReference type="EMBL" id="ML977144">
    <property type="protein sequence ID" value="KAF1989767.1"/>
    <property type="molecule type" value="Genomic_DNA"/>
</dbReference>
<proteinExistence type="predicted"/>
<feature type="region of interest" description="Disordered" evidence="1">
    <location>
        <begin position="934"/>
        <end position="1371"/>
    </location>
</feature>
<name>A0A6G1H9M4_9PEZI</name>
<feature type="compositionally biased region" description="Low complexity" evidence="1">
    <location>
        <begin position="868"/>
        <end position="877"/>
    </location>
</feature>
<feature type="compositionally biased region" description="Basic and acidic residues" evidence="1">
    <location>
        <begin position="892"/>
        <end position="909"/>
    </location>
</feature>
<feature type="compositionally biased region" description="Basic and acidic residues" evidence="1">
    <location>
        <begin position="624"/>
        <end position="637"/>
    </location>
</feature>
<feature type="compositionally biased region" description="Acidic residues" evidence="1">
    <location>
        <begin position="459"/>
        <end position="473"/>
    </location>
</feature>
<evidence type="ECO:0000313" key="2">
    <source>
        <dbReference type="EMBL" id="KAF1989767.1"/>
    </source>
</evidence>
<sequence length="1371" mass="146600">MADAFPHIPLPSTPTSMPHHPTELRSARSSRAGSVSSAYSAPASPFAVPDTNKSPPMFVAAAAASEMVADFHRSQLPEDEVAQIPEDESARFSEDALVLVNAFLDYLLYSFFGTARSSSLNALRPAITEVLKPKLAREAIHTADEELQELSPDGQIPTSSDDDDDNKNRNFTLEHTWKRTRLRIMVYTRLGDLEDEDEDQMLADDDTLGGLDPVFRDVGLVSAPAAIFLTSIIEFLGEQVISAASQAAWARVNNRKTQSGRRVFDRLVVEDYDVEKLALNSTLGRLWRTWRKRVRTPGGPNSPPVSRQSVYRSPLSAVNGTNPFKNGSDKDADTPLSPSMPLSPTFSTSRRPSEAPVAEMPDQDEIPEHDVSETDIAANISLPVSDNDVDEIEVPGLSKDPDATDEAEPSSWLPLRRVSSFTASPSDDASGPLRPLLQRLRSRSVPHPERKAFCAKDENVEEKEVDDDADADNGETGKPEAEGEDKAVADTEDTKSALDRMNSEDTVVTAVKDDKARTTDPDAEGSQAEAGAERNVEGEQKDEEKPDHENQGYVAGAVAGASSMVAAGAAMIFGRAKDDSTQETKSEEKEVAAENGAVANPDGTAESKLKKSEFSEAVESSEANNKDGSKTDSKFSEADNTPELIRTTTTDREAVSAPDGHATSIDDDGPEAIGLAKTSDIAERSPSITSPTMATKPSIKEIPTPSYDDYEDIGVARTSDVPIPAPRTPSPDYVRGSMASGIQEQMQGKPRTRRASVSPPTPRNEEYNTPPPMSPAYNNTSRSSLPLRDASLKSTDAKDQPVGKYNGEPLPTDRVSESTNQLWRPSSSKNTSPPSGQRPTSSHSKSTRPKPPPVQTSLPDGGVIVRPSSSNNSVTKSSHSKRGSESSVQRVLDPRASTESRQRDFDTLIKSEATVKHSLTPQKMIDIERSTPTKAEFGDIDSPPVVANPTAELPSPSTVQTNGMEPSNGANVNRLSTAPPNAHVRQPSKQSIRQLRQKAQISNARPPSSNTPYARSGFAPREPRVTTQSLRDLADFLRSTAPDREQEVLPIATTNRSPANGTTAGRSQSPANRMSVGPTPGVQSTNMAPRAPVRDYLGEGSPRTAALPSSTSRSGNSTPSRSNLAPPPTNNSLLAPPDGAPIRKRRRVKDPYAIDTDDEEDDMLTALPSKPGSSSRQPEGESLMDFLRNTEPPVSNQPAPVLNVRTNGTANGTPNGTNGTGTPVRTTNGAVNPTGRARSGTTSSVNSNGAAVGGTYTPSGAPSANGTPRQSTSVAPSPLTSNPTDSAKSKAKLATRSAGASRETVKSARLEDWQSTADLADFFRSSGPDPLIAPGKGASATAGARESSPVPSEDQKQKKGRFWRKKNQLDA</sequence>
<feature type="compositionally biased region" description="Basic and acidic residues" evidence="1">
    <location>
        <begin position="605"/>
        <end position="614"/>
    </location>
</feature>
<feature type="compositionally biased region" description="Basic and acidic residues" evidence="1">
    <location>
        <begin position="1303"/>
        <end position="1312"/>
    </location>
</feature>
<feature type="compositionally biased region" description="Polar residues" evidence="1">
    <location>
        <begin position="987"/>
        <end position="1013"/>
    </location>
</feature>
<feature type="region of interest" description="Disordered" evidence="1">
    <location>
        <begin position="293"/>
        <end position="366"/>
    </location>
</feature>
<feature type="compositionally biased region" description="Polar residues" evidence="1">
    <location>
        <begin position="304"/>
        <end position="325"/>
    </location>
</feature>
<accession>A0A6G1H9M4</accession>
<feature type="compositionally biased region" description="Basic and acidic residues" evidence="1">
    <location>
        <begin position="577"/>
        <end position="592"/>
    </location>
</feature>
<feature type="region of interest" description="Disordered" evidence="1">
    <location>
        <begin position="379"/>
        <end position="554"/>
    </location>
</feature>
<dbReference type="OrthoDB" id="5382203at2759"/>
<evidence type="ECO:0000313" key="3">
    <source>
        <dbReference type="Proteomes" id="UP000800041"/>
    </source>
</evidence>
<feature type="compositionally biased region" description="Basic residues" evidence="1">
    <location>
        <begin position="1358"/>
        <end position="1371"/>
    </location>
</feature>
<organism evidence="2 3">
    <name type="scientific">Aulographum hederae CBS 113979</name>
    <dbReference type="NCBI Taxonomy" id="1176131"/>
    <lineage>
        <taxon>Eukaryota</taxon>
        <taxon>Fungi</taxon>
        <taxon>Dikarya</taxon>
        <taxon>Ascomycota</taxon>
        <taxon>Pezizomycotina</taxon>
        <taxon>Dothideomycetes</taxon>
        <taxon>Pleosporomycetidae</taxon>
        <taxon>Aulographales</taxon>
        <taxon>Aulographaceae</taxon>
    </lineage>
</organism>
<feature type="compositionally biased region" description="Low complexity" evidence="1">
    <location>
        <begin position="334"/>
        <end position="349"/>
    </location>
</feature>
<reference evidence="2" key="1">
    <citation type="journal article" date="2020" name="Stud. Mycol.">
        <title>101 Dothideomycetes genomes: a test case for predicting lifestyles and emergence of pathogens.</title>
        <authorList>
            <person name="Haridas S."/>
            <person name="Albert R."/>
            <person name="Binder M."/>
            <person name="Bloem J."/>
            <person name="Labutti K."/>
            <person name="Salamov A."/>
            <person name="Andreopoulos B."/>
            <person name="Baker S."/>
            <person name="Barry K."/>
            <person name="Bills G."/>
            <person name="Bluhm B."/>
            <person name="Cannon C."/>
            <person name="Castanera R."/>
            <person name="Culley D."/>
            <person name="Daum C."/>
            <person name="Ezra D."/>
            <person name="Gonzalez J."/>
            <person name="Henrissat B."/>
            <person name="Kuo A."/>
            <person name="Liang C."/>
            <person name="Lipzen A."/>
            <person name="Lutzoni F."/>
            <person name="Magnuson J."/>
            <person name="Mondo S."/>
            <person name="Nolan M."/>
            <person name="Ohm R."/>
            <person name="Pangilinan J."/>
            <person name="Park H.-J."/>
            <person name="Ramirez L."/>
            <person name="Alfaro M."/>
            <person name="Sun H."/>
            <person name="Tritt A."/>
            <person name="Yoshinaga Y."/>
            <person name="Zwiers L.-H."/>
            <person name="Turgeon B."/>
            <person name="Goodwin S."/>
            <person name="Spatafora J."/>
            <person name="Crous P."/>
            <person name="Grigoriev I."/>
        </authorList>
    </citation>
    <scope>NUCLEOTIDE SEQUENCE</scope>
    <source>
        <strain evidence="2">CBS 113979</strain>
    </source>
</reference>
<keyword evidence="3" id="KW-1185">Reference proteome</keyword>
<gene>
    <name evidence="2" type="ORF">K402DRAFT_442234</name>
</gene>
<feature type="compositionally biased region" description="Polar residues" evidence="1">
    <location>
        <begin position="1052"/>
        <end position="1072"/>
    </location>
</feature>
<feature type="compositionally biased region" description="Low complexity" evidence="1">
    <location>
        <begin position="1205"/>
        <end position="1229"/>
    </location>
</feature>
<feature type="compositionally biased region" description="Polar residues" evidence="1">
    <location>
        <begin position="955"/>
        <end position="979"/>
    </location>
</feature>
<feature type="compositionally biased region" description="Polar residues" evidence="1">
    <location>
        <begin position="1256"/>
        <end position="1286"/>
    </location>
</feature>
<feature type="region of interest" description="Disordered" evidence="1">
    <location>
        <begin position="1"/>
        <end position="31"/>
    </location>
</feature>
<feature type="compositionally biased region" description="Basic and acidic residues" evidence="1">
    <location>
        <begin position="511"/>
        <end position="520"/>
    </location>
</feature>
<dbReference type="Proteomes" id="UP000800041">
    <property type="component" value="Unassembled WGS sequence"/>
</dbReference>
<feature type="compositionally biased region" description="Basic and acidic residues" evidence="1">
    <location>
        <begin position="531"/>
        <end position="550"/>
    </location>
</feature>
<evidence type="ECO:0000256" key="1">
    <source>
        <dbReference type="SAM" id="MobiDB-lite"/>
    </source>
</evidence>
<feature type="compositionally biased region" description="Polar residues" evidence="1">
    <location>
        <begin position="686"/>
        <end position="695"/>
    </location>
</feature>
<feature type="compositionally biased region" description="Basic and acidic residues" evidence="1">
    <location>
        <begin position="446"/>
        <end position="458"/>
    </location>
</feature>